<evidence type="ECO:0000313" key="6">
    <source>
        <dbReference type="Proteomes" id="UP000596145"/>
    </source>
</evidence>
<dbReference type="Proteomes" id="UP000596145">
    <property type="component" value="Chromosome"/>
</dbReference>
<dbReference type="SUPFAM" id="SSF46955">
    <property type="entry name" value="Putative DNA-binding domain"/>
    <property type="match status" value="1"/>
</dbReference>
<dbReference type="SMART" id="SM00422">
    <property type="entry name" value="HTH_MERR"/>
    <property type="match status" value="1"/>
</dbReference>
<feature type="domain" description="HTH merR-type" evidence="3">
    <location>
        <begin position="12"/>
        <end position="81"/>
    </location>
</feature>
<gene>
    <name evidence="4" type="ORF">I6I10_04120</name>
    <name evidence="5" type="ORF">I6J21_11445</name>
</gene>
<dbReference type="EMBL" id="CP069534">
    <property type="protein sequence ID" value="QRP70353.1"/>
    <property type="molecule type" value="Genomic_DNA"/>
</dbReference>
<dbReference type="NCBIfam" id="NF047375">
    <property type="entry name" value="HeatShock_HspR"/>
    <property type="match status" value="1"/>
</dbReference>
<evidence type="ECO:0000256" key="1">
    <source>
        <dbReference type="ARBA" id="ARBA00023125"/>
    </source>
</evidence>
<dbReference type="InterPro" id="IPR009061">
    <property type="entry name" value="DNA-bd_dom_put_sf"/>
</dbReference>
<dbReference type="RefSeq" id="WP_005393490.1">
    <property type="nucleotide sequence ID" value="NZ_CP066007.1"/>
</dbReference>
<organism evidence="4 6">
    <name type="scientific">Corynebacterium glucuronolyticum</name>
    <dbReference type="NCBI Taxonomy" id="39791"/>
    <lineage>
        <taxon>Bacteria</taxon>
        <taxon>Bacillati</taxon>
        <taxon>Actinomycetota</taxon>
        <taxon>Actinomycetes</taxon>
        <taxon>Mycobacteriales</taxon>
        <taxon>Corynebacteriaceae</taxon>
        <taxon>Corynebacterium</taxon>
    </lineage>
</organism>
<dbReference type="PANTHER" id="PTHR30204">
    <property type="entry name" value="REDOX-CYCLING DRUG-SENSING TRANSCRIPTIONAL ACTIVATOR SOXR"/>
    <property type="match status" value="1"/>
</dbReference>
<keyword evidence="2" id="KW-0175">Coiled coil</keyword>
<dbReference type="AlphaFoldDB" id="A0A7T4EGR2"/>
<dbReference type="InterPro" id="IPR047057">
    <property type="entry name" value="MerR_fam"/>
</dbReference>
<accession>A0A7T4EGR2</accession>
<dbReference type="EMBL" id="CP066007">
    <property type="protein sequence ID" value="QQB47105.1"/>
    <property type="molecule type" value="Genomic_DNA"/>
</dbReference>
<dbReference type="Gene3D" id="1.10.1660.10">
    <property type="match status" value="1"/>
</dbReference>
<evidence type="ECO:0000256" key="2">
    <source>
        <dbReference type="SAM" id="Coils"/>
    </source>
</evidence>
<sequence>MSEENNAHDTEVFVISVAAELAGMHAQTLRSYDRMGLVTPQRTRGGGRRYTRDDVKQLREIQRLSHDEGVNLAGIKAITRLQEEKSRLEAKLAELEAENEALRVKLDRSPRRGGELVHVPSSTAVVLWKRRR</sequence>
<evidence type="ECO:0000313" key="5">
    <source>
        <dbReference type="EMBL" id="QRP70353.1"/>
    </source>
</evidence>
<dbReference type="GO" id="GO:0003677">
    <property type="term" value="F:DNA binding"/>
    <property type="evidence" value="ECO:0007669"/>
    <property type="project" value="UniProtKB-KW"/>
</dbReference>
<protein>
    <submittedName>
        <fullName evidence="4">Helix-turn-helix transcriptional regulator</fullName>
    </submittedName>
</protein>
<proteinExistence type="predicted"/>
<dbReference type="PANTHER" id="PTHR30204:SF58">
    <property type="entry name" value="HTH-TYPE TRANSCRIPTIONAL REGULATOR YFMP"/>
    <property type="match status" value="1"/>
</dbReference>
<dbReference type="PROSITE" id="PS50937">
    <property type="entry name" value="HTH_MERR_2"/>
    <property type="match status" value="1"/>
</dbReference>
<evidence type="ECO:0000313" key="4">
    <source>
        <dbReference type="EMBL" id="QQB47105.1"/>
    </source>
</evidence>
<dbReference type="OrthoDB" id="5345718at2"/>
<dbReference type="GO" id="GO:0003700">
    <property type="term" value="F:DNA-binding transcription factor activity"/>
    <property type="evidence" value="ECO:0007669"/>
    <property type="project" value="InterPro"/>
</dbReference>
<name>A0A7T4EGR2_9CORY</name>
<evidence type="ECO:0000259" key="3">
    <source>
        <dbReference type="PROSITE" id="PS50937"/>
    </source>
</evidence>
<feature type="coiled-coil region" evidence="2">
    <location>
        <begin position="78"/>
        <end position="112"/>
    </location>
</feature>
<dbReference type="CDD" id="cd04766">
    <property type="entry name" value="HTH_HspR"/>
    <property type="match status" value="1"/>
</dbReference>
<dbReference type="GeneID" id="92761089"/>
<dbReference type="InterPro" id="IPR000551">
    <property type="entry name" value="MerR-type_HTH_dom"/>
</dbReference>
<dbReference type="Proteomes" id="UP000617681">
    <property type="component" value="Chromosome"/>
</dbReference>
<keyword evidence="1" id="KW-0238">DNA-binding</keyword>
<reference evidence="4 6" key="1">
    <citation type="submission" date="2020-12" db="EMBL/GenBank/DDBJ databases">
        <title>FDA dAtabase for Regulatory Grade micrObial Sequences (FDA-ARGOS): Supporting development and validation of Infectious Disease Dx tests.</title>
        <authorList>
            <person name="Sproer C."/>
            <person name="Gronow S."/>
            <person name="Severitt S."/>
            <person name="Schroder I."/>
            <person name="Tallon L."/>
            <person name="Sadzewicz L."/>
            <person name="Zhao X."/>
            <person name="Boylan J."/>
            <person name="Ott S."/>
            <person name="Bowen H."/>
            <person name="Vavikolanu K."/>
            <person name="Mehta A."/>
            <person name="Aluvathingal J."/>
            <person name="Nadendla S."/>
            <person name="Lowell S."/>
            <person name="Myers T."/>
            <person name="Yan Y."/>
            <person name="Sichtig H."/>
        </authorList>
    </citation>
    <scope>NUCLEOTIDE SEQUENCE [LARGE SCALE GENOMIC DNA]</scope>
    <source>
        <strain evidence="4 6">FDAARGOS_1053</strain>
        <strain evidence="5">FDAARGOS_1191</strain>
    </source>
</reference>
<dbReference type="Pfam" id="PF13411">
    <property type="entry name" value="MerR_1"/>
    <property type="match status" value="1"/>
</dbReference>